<dbReference type="EMBL" id="JACHYA010000004">
    <property type="protein sequence ID" value="MBB3171524.1"/>
    <property type="molecule type" value="Genomic_DNA"/>
</dbReference>
<proteinExistence type="predicted"/>
<dbReference type="Proteomes" id="UP000530850">
    <property type="component" value="Unassembled WGS sequence"/>
</dbReference>
<reference evidence="6 7" key="1">
    <citation type="submission" date="2020-08" db="EMBL/GenBank/DDBJ databases">
        <title>Sequencing the genomes of 1000 actinobacteria strains.</title>
        <authorList>
            <person name="Klenk H.-P."/>
        </authorList>
    </citation>
    <scope>NUCLEOTIDE SEQUENCE [LARGE SCALE GENOMIC DNA]</scope>
    <source>
        <strain evidence="6 7">DSM 22242</strain>
    </source>
</reference>
<evidence type="ECO:0000256" key="1">
    <source>
        <dbReference type="ARBA" id="ARBA00022722"/>
    </source>
</evidence>
<dbReference type="Pfam" id="PF13470">
    <property type="entry name" value="PIN_3"/>
    <property type="match status" value="1"/>
</dbReference>
<organism evidence="6 7">
    <name type="scientific">Parvibacter caecicola</name>
    <dbReference type="NCBI Taxonomy" id="747645"/>
    <lineage>
        <taxon>Bacteria</taxon>
        <taxon>Bacillati</taxon>
        <taxon>Actinomycetota</taxon>
        <taxon>Coriobacteriia</taxon>
        <taxon>Coriobacteriales</taxon>
        <taxon>Coriobacteriaceae</taxon>
        <taxon>Parvibacter</taxon>
    </lineage>
</organism>
<evidence type="ECO:0000259" key="5">
    <source>
        <dbReference type="Pfam" id="PF13470"/>
    </source>
</evidence>
<evidence type="ECO:0000256" key="3">
    <source>
        <dbReference type="ARBA" id="ARBA00022801"/>
    </source>
</evidence>
<dbReference type="GO" id="GO:0004518">
    <property type="term" value="F:nuclease activity"/>
    <property type="evidence" value="ECO:0007669"/>
    <property type="project" value="UniProtKB-KW"/>
</dbReference>
<sequence length="121" mass="13438">MALGKFGEFDLWISSSQVTGLVYMLSNGGRRQELPEVLQQLQSLRTFVNVLATSEREIDAMLGNTWKDPEDFPLHEIALALNADAVISRNQSDFPEGLIPVMDCDEFSPGWKKPAASLTPK</sequence>
<keyword evidence="3" id="KW-0378">Hydrolase</keyword>
<dbReference type="GO" id="GO:0016787">
    <property type="term" value="F:hydrolase activity"/>
    <property type="evidence" value="ECO:0007669"/>
    <property type="project" value="UniProtKB-KW"/>
</dbReference>
<keyword evidence="2" id="KW-0479">Metal-binding</keyword>
<evidence type="ECO:0000256" key="4">
    <source>
        <dbReference type="ARBA" id="ARBA00022842"/>
    </source>
</evidence>
<dbReference type="GO" id="GO:0046872">
    <property type="term" value="F:metal ion binding"/>
    <property type="evidence" value="ECO:0007669"/>
    <property type="project" value="UniProtKB-KW"/>
</dbReference>
<keyword evidence="4" id="KW-0460">Magnesium</keyword>
<protein>
    <submittedName>
        <fullName evidence="6">Putative nucleic acid-binding protein</fullName>
    </submittedName>
</protein>
<name>A0A7W5GQJ7_9ACTN</name>
<feature type="domain" description="PIN" evidence="5">
    <location>
        <begin position="5"/>
        <end position="91"/>
    </location>
</feature>
<accession>A0A7W5GQJ7</accession>
<evidence type="ECO:0000313" key="7">
    <source>
        <dbReference type="Proteomes" id="UP000530850"/>
    </source>
</evidence>
<keyword evidence="1" id="KW-0540">Nuclease</keyword>
<comment type="caution">
    <text evidence="6">The sequence shown here is derived from an EMBL/GenBank/DDBJ whole genome shotgun (WGS) entry which is preliminary data.</text>
</comment>
<dbReference type="InterPro" id="IPR002716">
    <property type="entry name" value="PIN_dom"/>
</dbReference>
<evidence type="ECO:0000313" key="6">
    <source>
        <dbReference type="EMBL" id="MBB3171524.1"/>
    </source>
</evidence>
<evidence type="ECO:0000256" key="2">
    <source>
        <dbReference type="ARBA" id="ARBA00022723"/>
    </source>
</evidence>
<gene>
    <name evidence="6" type="ORF">FHR31_001344</name>
</gene>
<dbReference type="AlphaFoldDB" id="A0A7W5GQJ7"/>